<evidence type="ECO:0000256" key="1">
    <source>
        <dbReference type="ARBA" id="ARBA00023015"/>
    </source>
</evidence>
<feature type="non-terminal residue" evidence="4">
    <location>
        <position position="1"/>
    </location>
</feature>
<dbReference type="Proteomes" id="UP000471648">
    <property type="component" value="Unassembled WGS sequence"/>
</dbReference>
<accession>A0A6N9V4K4</accession>
<proteinExistence type="predicted"/>
<name>A0A6N9V4K4_STRMI</name>
<gene>
    <name evidence="4" type="ORF">G3I39_04770</name>
</gene>
<keyword evidence="2" id="KW-0238">DNA-binding</keyword>
<evidence type="ECO:0000256" key="2">
    <source>
        <dbReference type="ARBA" id="ARBA00023125"/>
    </source>
</evidence>
<comment type="caution">
    <text evidence="4">The sequence shown here is derived from an EMBL/GenBank/DDBJ whole genome shotgun (WGS) entry which is preliminary data.</text>
</comment>
<keyword evidence="1" id="KW-0805">Transcription regulation</keyword>
<dbReference type="EMBL" id="JAAGME010000204">
    <property type="protein sequence ID" value="NEB66372.1"/>
    <property type="molecule type" value="Genomic_DNA"/>
</dbReference>
<sequence>VRESVRPLILRALEEAEDWPATARALNAEHDTLLMLVCEGRGAEAADLVERHIHGLHGTLVDGPVGP</sequence>
<evidence type="ECO:0000256" key="3">
    <source>
        <dbReference type="ARBA" id="ARBA00023163"/>
    </source>
</evidence>
<organism evidence="4 5">
    <name type="scientific">Streptomyces microflavus</name>
    <name type="common">Streptomyces lipmanii</name>
    <dbReference type="NCBI Taxonomy" id="1919"/>
    <lineage>
        <taxon>Bacteria</taxon>
        <taxon>Bacillati</taxon>
        <taxon>Actinomycetota</taxon>
        <taxon>Actinomycetes</taxon>
        <taxon>Kitasatosporales</taxon>
        <taxon>Streptomycetaceae</taxon>
        <taxon>Streptomyces</taxon>
    </lineage>
</organism>
<evidence type="ECO:0000313" key="4">
    <source>
        <dbReference type="EMBL" id="NEB66372.1"/>
    </source>
</evidence>
<evidence type="ECO:0000313" key="5">
    <source>
        <dbReference type="Proteomes" id="UP000471648"/>
    </source>
</evidence>
<reference evidence="4 5" key="1">
    <citation type="submission" date="2020-01" db="EMBL/GenBank/DDBJ databases">
        <title>Insect and environment-associated Actinomycetes.</title>
        <authorList>
            <person name="Currrie C."/>
            <person name="Chevrette M."/>
            <person name="Carlson C."/>
            <person name="Stubbendieck R."/>
            <person name="Wendt-Pienkowski E."/>
        </authorList>
    </citation>
    <scope>NUCLEOTIDE SEQUENCE [LARGE SCALE GENOMIC DNA]</scope>
    <source>
        <strain evidence="4 5">SID14438</strain>
    </source>
</reference>
<dbReference type="Gene3D" id="1.20.120.530">
    <property type="entry name" value="GntR ligand-binding domain-like"/>
    <property type="match status" value="1"/>
</dbReference>
<dbReference type="AlphaFoldDB" id="A0A6N9V4K4"/>
<dbReference type="InterPro" id="IPR008920">
    <property type="entry name" value="TF_FadR/GntR_C"/>
</dbReference>
<dbReference type="GO" id="GO:0003677">
    <property type="term" value="F:DNA binding"/>
    <property type="evidence" value="ECO:0007669"/>
    <property type="project" value="UniProtKB-KW"/>
</dbReference>
<protein>
    <submittedName>
        <fullName evidence="4">GntR family transcriptional regulator</fullName>
    </submittedName>
</protein>
<keyword evidence="3" id="KW-0804">Transcription</keyword>